<dbReference type="AlphaFoldDB" id="A0A948T263"/>
<feature type="compositionally biased region" description="Polar residues" evidence="1">
    <location>
        <begin position="84"/>
        <end position="99"/>
    </location>
</feature>
<comment type="caution">
    <text evidence="2">The sequence shown here is derived from an EMBL/GenBank/DDBJ whole genome shotgun (WGS) entry which is preliminary data.</text>
</comment>
<proteinExistence type="predicted"/>
<feature type="compositionally biased region" description="Low complexity" evidence="1">
    <location>
        <begin position="101"/>
        <end position="110"/>
    </location>
</feature>
<dbReference type="EMBL" id="JAHLFP010000015">
    <property type="protein sequence ID" value="MBU3805699.1"/>
    <property type="molecule type" value="Genomic_DNA"/>
</dbReference>
<evidence type="ECO:0000313" key="3">
    <source>
        <dbReference type="Proteomes" id="UP000713596"/>
    </source>
</evidence>
<evidence type="ECO:0000256" key="1">
    <source>
        <dbReference type="SAM" id="MobiDB-lite"/>
    </source>
</evidence>
<feature type="compositionally biased region" description="Basic and acidic residues" evidence="1">
    <location>
        <begin position="176"/>
        <end position="189"/>
    </location>
</feature>
<organism evidence="2 3">
    <name type="scientific">Candidatus Allofournierella pullistercoris</name>
    <dbReference type="NCBI Taxonomy" id="2838597"/>
    <lineage>
        <taxon>Bacteria</taxon>
        <taxon>Bacillati</taxon>
        <taxon>Bacillota</taxon>
        <taxon>Clostridia</taxon>
        <taxon>Eubacteriales</taxon>
        <taxon>Oscillospiraceae</taxon>
        <taxon>Allofournierella</taxon>
    </lineage>
</organism>
<gene>
    <name evidence="2" type="ORF">H9882_02210</name>
</gene>
<feature type="region of interest" description="Disordered" evidence="1">
    <location>
        <begin position="50"/>
        <end position="199"/>
    </location>
</feature>
<name>A0A948T263_9FIRM</name>
<protein>
    <submittedName>
        <fullName evidence="2">Uncharacterized protein</fullName>
    </submittedName>
</protein>
<reference evidence="2" key="1">
    <citation type="journal article" date="2021" name="PeerJ">
        <title>Extensive microbial diversity within the chicken gut microbiome revealed by metagenomics and culture.</title>
        <authorList>
            <person name="Gilroy R."/>
            <person name="Ravi A."/>
            <person name="Getino M."/>
            <person name="Pursley I."/>
            <person name="Horton D.L."/>
            <person name="Alikhan N.F."/>
            <person name="Baker D."/>
            <person name="Gharbi K."/>
            <person name="Hall N."/>
            <person name="Watson M."/>
            <person name="Adriaenssens E.M."/>
            <person name="Foster-Nyarko E."/>
            <person name="Jarju S."/>
            <person name="Secka A."/>
            <person name="Antonio M."/>
            <person name="Oren A."/>
            <person name="Chaudhuri R.R."/>
            <person name="La Ragione R."/>
            <person name="Hildebrand F."/>
            <person name="Pallen M.J."/>
        </authorList>
    </citation>
    <scope>NUCLEOTIDE SEQUENCE</scope>
    <source>
        <strain evidence="2">B5_2728</strain>
    </source>
</reference>
<dbReference type="Proteomes" id="UP000713596">
    <property type="component" value="Unassembled WGS sequence"/>
</dbReference>
<reference evidence="2" key="2">
    <citation type="submission" date="2021-04" db="EMBL/GenBank/DDBJ databases">
        <authorList>
            <person name="Gilroy R."/>
        </authorList>
    </citation>
    <scope>NUCLEOTIDE SEQUENCE</scope>
    <source>
        <strain evidence="2">B5_2728</strain>
    </source>
</reference>
<feature type="compositionally biased region" description="Basic and acidic residues" evidence="1">
    <location>
        <begin position="57"/>
        <end position="69"/>
    </location>
</feature>
<feature type="compositionally biased region" description="Pro residues" evidence="1">
    <location>
        <begin position="127"/>
        <end position="145"/>
    </location>
</feature>
<sequence>MRETEKNCPPLALAVYVVAVCVAASLVACGGTKISVVTLEDAQVKVGQSDELEAAGEVDKSSGDEKATDEPTTSKGETSKGGADNTSTTTANKGSNSGNKAPAATATPAPVVQPAPAPAPVVEATPVPTPVPTPAPTPVPEPVATPEPVFSEGGAAGQSFGDIIPGSPLDNPEVYNPDRSDEVQEEKAPFVDPDDFVFN</sequence>
<accession>A0A948T263</accession>
<evidence type="ECO:0000313" key="2">
    <source>
        <dbReference type="EMBL" id="MBU3805699.1"/>
    </source>
</evidence>
<dbReference type="PROSITE" id="PS51257">
    <property type="entry name" value="PROKAR_LIPOPROTEIN"/>
    <property type="match status" value="1"/>
</dbReference>